<evidence type="ECO:0008006" key="4">
    <source>
        <dbReference type="Google" id="ProtNLM"/>
    </source>
</evidence>
<evidence type="ECO:0000313" key="2">
    <source>
        <dbReference type="EMBL" id="WYY26415.1"/>
    </source>
</evidence>
<feature type="transmembrane region" description="Helical" evidence="1">
    <location>
        <begin position="75"/>
        <end position="99"/>
    </location>
</feature>
<gene>
    <name evidence="2" type="ORF">AshY1_02840</name>
</gene>
<keyword evidence="1" id="KW-1133">Transmembrane helix</keyword>
<protein>
    <recommendedName>
        <fullName evidence="4">Integral membrane protein</fullName>
    </recommendedName>
</protein>
<keyword evidence="3" id="KW-1185">Reference proteome</keyword>
<dbReference type="EMBL" id="CP146843">
    <property type="protein sequence ID" value="WYY26415.1"/>
    <property type="molecule type" value="Genomic_DNA"/>
</dbReference>
<evidence type="ECO:0000313" key="3">
    <source>
        <dbReference type="Proteomes" id="UP001484199"/>
    </source>
</evidence>
<evidence type="ECO:0000256" key="1">
    <source>
        <dbReference type="SAM" id="Phobius"/>
    </source>
</evidence>
<proteinExistence type="predicted"/>
<feature type="transmembrane region" description="Helical" evidence="1">
    <location>
        <begin position="199"/>
        <end position="223"/>
    </location>
</feature>
<keyword evidence="1" id="KW-0812">Transmembrane</keyword>
<sequence length="231" mass="27905">MKTKISRKKDNCFSKVYVFILTLISSMIFILHCYRRLNIDNTQMLELIDKFTYQSNIWILIVMCLFFTSLRYKKIFSILMFIAAINIFLTFSMVHLILFKDEKTELLRQLKEKIIFLDIKHYQHTIIPILYLIFYFFRTNPGLNIKKAYLGIIYPLCYFFFYLFANISNLFKNKYYPYDIINPEKPGIFNIKSEGGQGYFYLFLAIIFLTIIYYFLSVIILFLKNKIKFVR</sequence>
<feature type="transmembrane region" description="Helical" evidence="1">
    <location>
        <begin position="119"/>
        <end position="137"/>
    </location>
</feature>
<name>A0ABZ2UDG4_ASHYP</name>
<keyword evidence="1" id="KW-0472">Membrane</keyword>
<reference evidence="2" key="1">
    <citation type="submission" date="2024-03" db="EMBL/GenBank/DDBJ databases">
        <title>The Complete Genome of 'Candidatus Phytoplasma fraxini' AshY1 from the Ash Yellows Group.</title>
        <authorList>
            <person name="Boehm J.W."/>
            <person name="Huettel B."/>
            <person name="Schneider B."/>
            <person name="Kube M."/>
        </authorList>
    </citation>
    <scope>NUCLEOTIDE SEQUENCE [LARGE SCALE GENOMIC DNA]</scope>
    <source>
        <strain evidence="2">AshY1</strain>
    </source>
</reference>
<feature type="transmembrane region" description="Helical" evidence="1">
    <location>
        <begin position="12"/>
        <end position="31"/>
    </location>
</feature>
<dbReference type="Proteomes" id="UP001484199">
    <property type="component" value="Chromosome"/>
</dbReference>
<organism evidence="2 3">
    <name type="scientific">Ash yellows phytoplasma</name>
    <dbReference type="NCBI Taxonomy" id="35780"/>
    <lineage>
        <taxon>Bacteria</taxon>
        <taxon>Bacillati</taxon>
        <taxon>Mycoplasmatota</taxon>
        <taxon>Mollicutes</taxon>
        <taxon>Acholeplasmatales</taxon>
        <taxon>Acholeplasmataceae</taxon>
        <taxon>Candidatus Phytoplasma</taxon>
        <taxon>16SrVII (Ash yellows group)</taxon>
    </lineage>
</organism>
<dbReference type="RefSeq" id="WP_341266819.1">
    <property type="nucleotide sequence ID" value="NZ_CP146843.1"/>
</dbReference>
<feature type="transmembrane region" description="Helical" evidence="1">
    <location>
        <begin position="51"/>
        <end position="68"/>
    </location>
</feature>
<feature type="transmembrane region" description="Helical" evidence="1">
    <location>
        <begin position="149"/>
        <end position="167"/>
    </location>
</feature>
<accession>A0ABZ2UDG4</accession>